<dbReference type="AlphaFoldDB" id="A0A7W7S161"/>
<keyword evidence="2" id="KW-1185">Reference proteome</keyword>
<dbReference type="RefSeq" id="WP_184758052.1">
    <property type="nucleotide sequence ID" value="NZ_BAABEK010000034.1"/>
</dbReference>
<proteinExistence type="predicted"/>
<dbReference type="GO" id="GO:0016787">
    <property type="term" value="F:hydrolase activity"/>
    <property type="evidence" value="ECO:0007669"/>
    <property type="project" value="UniProtKB-KW"/>
</dbReference>
<evidence type="ECO:0000313" key="2">
    <source>
        <dbReference type="Proteomes" id="UP000534286"/>
    </source>
</evidence>
<dbReference type="EMBL" id="JACHJU010000003">
    <property type="protein sequence ID" value="MBB4942003.1"/>
    <property type="molecule type" value="Genomic_DNA"/>
</dbReference>
<gene>
    <name evidence="1" type="ORF">FHR32_006389</name>
</gene>
<dbReference type="EC" id="3.1.-.-" evidence="1"/>
<keyword evidence="1" id="KW-0378">Hydrolase</keyword>
<reference evidence="1 2" key="1">
    <citation type="submission" date="2020-08" db="EMBL/GenBank/DDBJ databases">
        <title>Sequencing the genomes of 1000 actinobacteria strains.</title>
        <authorList>
            <person name="Klenk H.-P."/>
        </authorList>
    </citation>
    <scope>NUCLEOTIDE SEQUENCE [LARGE SCALE GENOMIC DNA]</scope>
    <source>
        <strain evidence="1 2">DSM 43023</strain>
    </source>
</reference>
<protein>
    <submittedName>
        <fullName evidence="1">mRNA interferase HicA</fullName>
        <ecNumber evidence="1">3.1.-.-</ecNumber>
    </submittedName>
</protein>
<accession>A0A7W7S161</accession>
<dbReference type="Proteomes" id="UP000534286">
    <property type="component" value="Unassembled WGS sequence"/>
</dbReference>
<organism evidence="1 2">
    <name type="scientific">Streptosporangium album</name>
    <dbReference type="NCBI Taxonomy" id="47479"/>
    <lineage>
        <taxon>Bacteria</taxon>
        <taxon>Bacillati</taxon>
        <taxon>Actinomycetota</taxon>
        <taxon>Actinomycetes</taxon>
        <taxon>Streptosporangiales</taxon>
        <taxon>Streptosporangiaceae</taxon>
        <taxon>Streptosporangium</taxon>
    </lineage>
</organism>
<dbReference type="Gene3D" id="3.30.920.30">
    <property type="entry name" value="Hypothetical protein"/>
    <property type="match status" value="1"/>
</dbReference>
<evidence type="ECO:0000313" key="1">
    <source>
        <dbReference type="EMBL" id="MBB4942003.1"/>
    </source>
</evidence>
<name>A0A7W7S161_9ACTN</name>
<comment type="caution">
    <text evidence="1">The sequence shown here is derived from an EMBL/GenBank/DDBJ whole genome shotgun (WGS) entry which is preliminary data.</text>
</comment>
<dbReference type="InterPro" id="IPR038570">
    <property type="entry name" value="HicA_sf"/>
</dbReference>
<sequence>MKRNELLGRMARLAKQYGFEFSKTPDVHGGGHDKWYVRGDAVIVPRHAEVNELTARGILKEWGALLAEAQQDMSQDDEEEGE</sequence>